<keyword evidence="3" id="KW-0436">Ligase</keyword>
<keyword evidence="4" id="KW-1185">Reference proteome</keyword>
<feature type="domain" description="ATP-grasp" evidence="2">
    <location>
        <begin position="119"/>
        <end position="300"/>
    </location>
</feature>
<dbReference type="RefSeq" id="WP_219353723.1">
    <property type="nucleotide sequence ID" value="NZ_CP080034.1"/>
</dbReference>
<reference evidence="3 4" key="1">
    <citation type="submission" date="2021-07" db="EMBL/GenBank/DDBJ databases">
        <title>Isolation and characterization of bacteria from a gold mining with a capacity of golden bioaccumulation.</title>
        <authorList>
            <person name="Yang X.J."/>
        </authorList>
    </citation>
    <scope>NUCLEOTIDE SEQUENCE [LARGE SCALE GENOMIC DNA]</scope>
    <source>
        <strain evidence="3 4">Au29</strain>
    </source>
</reference>
<dbReference type="Proteomes" id="UP000824334">
    <property type="component" value="Chromosome"/>
</dbReference>
<dbReference type="GeneID" id="94374296"/>
<organism evidence="3 4">
    <name type="scientific">Brevundimonas nasdae</name>
    <dbReference type="NCBI Taxonomy" id="172043"/>
    <lineage>
        <taxon>Bacteria</taxon>
        <taxon>Pseudomonadati</taxon>
        <taxon>Pseudomonadota</taxon>
        <taxon>Alphaproteobacteria</taxon>
        <taxon>Caulobacterales</taxon>
        <taxon>Caulobacteraceae</taxon>
        <taxon>Brevundimonas</taxon>
    </lineage>
</organism>
<evidence type="ECO:0000313" key="3">
    <source>
        <dbReference type="EMBL" id="QYC11069.1"/>
    </source>
</evidence>
<sequence length="386" mass="41806">MPDRVLITGARAPAALDLARSFVAAGWEVHLADSCPCRMAQGAGVAKAVHRYASPRLDVQGFRNDLQFLVQRLEPALIIPVCEEVFLLAAATASLDFEARLFAPSPQVLDELHSKHRFVEVCQRLQISVPRTRRISDQAELDQVSPEAERLVFKPEYSRFGSETLIGPSASQLTQISPAADRVWVAQDRVVGNEVCFHAVAVNGVLTAFAAYRSPWRRPGGVGYAFEPLDEVAASSLLDAARRLAGLVGEGQFACDAIIDADGRPWLIECNPRGTSGLHLFGGRRELALAITGQAVGLVRGRERGHLGLAMWLYGLPEALKQNRLANWSRERREGQDVIARGGGMAPVLGALIDSVAFSIRAARAGCSLEQAMTRDIEWNGPGGAQ</sequence>
<proteinExistence type="predicted"/>
<evidence type="ECO:0000313" key="4">
    <source>
        <dbReference type="Proteomes" id="UP000824334"/>
    </source>
</evidence>
<evidence type="ECO:0000259" key="2">
    <source>
        <dbReference type="PROSITE" id="PS50975"/>
    </source>
</evidence>
<dbReference type="GO" id="GO:0016874">
    <property type="term" value="F:ligase activity"/>
    <property type="evidence" value="ECO:0007669"/>
    <property type="project" value="UniProtKB-KW"/>
</dbReference>
<keyword evidence="1" id="KW-0067">ATP-binding</keyword>
<keyword evidence="1" id="KW-0547">Nucleotide-binding</keyword>
<protein>
    <submittedName>
        <fullName evidence="3">ATP-dependent carboxylate-amine ligase</fullName>
    </submittedName>
</protein>
<dbReference type="PROSITE" id="PS50975">
    <property type="entry name" value="ATP_GRASP"/>
    <property type="match status" value="1"/>
</dbReference>
<dbReference type="InterPro" id="IPR011761">
    <property type="entry name" value="ATP-grasp"/>
</dbReference>
<accession>A0ABX8TNY9</accession>
<evidence type="ECO:0000256" key="1">
    <source>
        <dbReference type="PROSITE-ProRule" id="PRU00409"/>
    </source>
</evidence>
<name>A0ABX8TNY9_9CAUL</name>
<gene>
    <name evidence="3" type="ORF">KWG56_03400</name>
</gene>
<dbReference type="EMBL" id="CP080034">
    <property type="protein sequence ID" value="QYC11069.1"/>
    <property type="molecule type" value="Genomic_DNA"/>
</dbReference>